<dbReference type="Gene3D" id="3.20.20.140">
    <property type="entry name" value="Metal-dependent hydrolases"/>
    <property type="match status" value="1"/>
</dbReference>
<dbReference type="Pfam" id="PF04909">
    <property type="entry name" value="Amidohydro_2"/>
    <property type="match status" value="1"/>
</dbReference>
<proteinExistence type="predicted"/>
<evidence type="ECO:0000313" key="3">
    <source>
        <dbReference type="EMBL" id="KDN24027.1"/>
    </source>
</evidence>
<comment type="caution">
    <text evidence="3">The sequence shown here is derived from an EMBL/GenBank/DDBJ whole genome shotgun (WGS) entry which is preliminary data.</text>
</comment>
<dbReference type="InterPro" id="IPR032465">
    <property type="entry name" value="ACMSD"/>
</dbReference>
<name>A0A066UDS5_9PSEU</name>
<dbReference type="RefSeq" id="WP_235190673.1">
    <property type="nucleotide sequence ID" value="NZ_JMQI01000002.1"/>
</dbReference>
<keyword evidence="3" id="KW-0378">Hydrolase</keyword>
<dbReference type="EMBL" id="JMQI01000002">
    <property type="protein sequence ID" value="KDN24027.1"/>
    <property type="molecule type" value="Genomic_DNA"/>
</dbReference>
<dbReference type="GO" id="GO:0016787">
    <property type="term" value="F:hydrolase activity"/>
    <property type="evidence" value="ECO:0007669"/>
    <property type="project" value="UniProtKB-KW"/>
</dbReference>
<dbReference type="GO" id="GO:0019748">
    <property type="term" value="P:secondary metabolic process"/>
    <property type="evidence" value="ECO:0007669"/>
    <property type="project" value="TreeGrafter"/>
</dbReference>
<evidence type="ECO:0000256" key="1">
    <source>
        <dbReference type="ARBA" id="ARBA00023239"/>
    </source>
</evidence>
<dbReference type="eggNOG" id="COG2159">
    <property type="taxonomic scope" value="Bacteria"/>
</dbReference>
<keyword evidence="1" id="KW-0456">Lyase</keyword>
<evidence type="ECO:0000313" key="4">
    <source>
        <dbReference type="Proteomes" id="UP000027345"/>
    </source>
</evidence>
<protein>
    <submittedName>
        <fullName evidence="3">Amidohydrolase</fullName>
    </submittedName>
</protein>
<sequence length="363" mass="39391">MPDKLRIVGLEEHVVLPVLLDAWTAAGVRPHGYPDDHPVTRRLRDVGDGRLADMDEQGIDVAVLSLATPGVQNLPPSDAVRVAREANDALAAVVDAHPSRFQALAAIPTSSPEAAADELERAVTGLGFRGAMLYGRTGGKLADAPEFDDLYAAAERLRVPLHFHPQAPVRAVQEAYYSGLPNGVGAALATAGLGWYYDLGVQYLRMIFSGVFDRHPELQVIAGHWGEVVLFYLDHVGFLRDMAGLERPLADYFRQNFWVAGSGTVSERYLRWTAEVVGTDRMLYSTDYPYTFGTRPGGFPYLDTSGGVARSFLENAPFTEEEKAAIGSGNWERLTGCGHDGGLGIPAHHTKGTSRARCSANCR</sequence>
<dbReference type="InterPro" id="IPR006680">
    <property type="entry name" value="Amidohydro-rel"/>
</dbReference>
<reference evidence="3 4" key="1">
    <citation type="submission" date="2014-05" db="EMBL/GenBank/DDBJ databases">
        <title>Draft genome sequence of Amycolatopsis rifamycinica DSM 46095.</title>
        <authorList>
            <person name="Lal R."/>
            <person name="Saxena A."/>
            <person name="Kumari R."/>
            <person name="Mukherjee U."/>
            <person name="Singh P."/>
            <person name="Sangwan N."/>
            <person name="Mahato N.K."/>
        </authorList>
    </citation>
    <scope>NUCLEOTIDE SEQUENCE [LARGE SCALE GENOMIC DNA]</scope>
    <source>
        <strain evidence="3 4">DSM 46095</strain>
    </source>
</reference>
<dbReference type="AlphaFoldDB" id="A0A066UDS5"/>
<keyword evidence="4" id="KW-1185">Reference proteome</keyword>
<evidence type="ECO:0000259" key="2">
    <source>
        <dbReference type="Pfam" id="PF04909"/>
    </source>
</evidence>
<dbReference type="PANTHER" id="PTHR21240">
    <property type="entry name" value="2-AMINO-3-CARBOXYLMUCONATE-6-SEMIALDEHYDE DECARBOXYLASE"/>
    <property type="match status" value="1"/>
</dbReference>
<accession>A0A066UDS5</accession>
<dbReference type="STRING" id="287986.DV20_01160"/>
<dbReference type="PANTHER" id="PTHR21240:SF30">
    <property type="entry name" value="AMIDOHYDROLASE-RELATED DOMAIN-CONTAINING PROTEIN-RELATED"/>
    <property type="match status" value="1"/>
</dbReference>
<dbReference type="SUPFAM" id="SSF51556">
    <property type="entry name" value="Metallo-dependent hydrolases"/>
    <property type="match status" value="1"/>
</dbReference>
<gene>
    <name evidence="3" type="ORF">DV20_01160</name>
</gene>
<dbReference type="GO" id="GO:0016831">
    <property type="term" value="F:carboxy-lyase activity"/>
    <property type="evidence" value="ECO:0007669"/>
    <property type="project" value="InterPro"/>
</dbReference>
<dbReference type="GO" id="GO:0005829">
    <property type="term" value="C:cytosol"/>
    <property type="evidence" value="ECO:0007669"/>
    <property type="project" value="TreeGrafter"/>
</dbReference>
<feature type="domain" description="Amidohydrolase-related" evidence="2">
    <location>
        <begin position="48"/>
        <end position="334"/>
    </location>
</feature>
<dbReference type="InterPro" id="IPR032466">
    <property type="entry name" value="Metal_Hydrolase"/>
</dbReference>
<organism evidence="3 4">
    <name type="scientific">Amycolatopsis rifamycinica</name>
    <dbReference type="NCBI Taxonomy" id="287986"/>
    <lineage>
        <taxon>Bacteria</taxon>
        <taxon>Bacillati</taxon>
        <taxon>Actinomycetota</taxon>
        <taxon>Actinomycetes</taxon>
        <taxon>Pseudonocardiales</taxon>
        <taxon>Pseudonocardiaceae</taxon>
        <taxon>Amycolatopsis</taxon>
    </lineage>
</organism>
<dbReference type="Proteomes" id="UP000027345">
    <property type="component" value="Unassembled WGS sequence"/>
</dbReference>